<comment type="caution">
    <text evidence="3">The sequence shown here is derived from an EMBL/GenBank/DDBJ whole genome shotgun (WGS) entry which is preliminary data.</text>
</comment>
<accession>A0A024GLW8</accession>
<protein>
    <recommendedName>
        <fullName evidence="2">Kazal-like domain-containing protein</fullName>
    </recommendedName>
</protein>
<proteinExistence type="predicted"/>
<dbReference type="PROSITE" id="PS51257">
    <property type="entry name" value="PROKAR_LIPOPROTEIN"/>
    <property type="match status" value="1"/>
</dbReference>
<dbReference type="InterPro" id="IPR036058">
    <property type="entry name" value="Kazal_dom_sf"/>
</dbReference>
<dbReference type="InterPro" id="IPR002350">
    <property type="entry name" value="Kazal_dom"/>
</dbReference>
<dbReference type="Proteomes" id="UP000053237">
    <property type="component" value="Unassembled WGS sequence"/>
</dbReference>
<sequence length="154" mass="17284">MANLSRTILFINILCWFMGCSAKVLPFEKDSRHKSKKRVPKSVCSKDNKQYESMCAFETAYLKNKNDGFGHFGDCGPFEGEDGSDCNIAMCKTHSQPVCKETEGPSKEKWLNSCVFRTARCRAKSLKASDKSFDRICTGCSADKKPENCEDLPL</sequence>
<dbReference type="SUPFAM" id="SSF100895">
    <property type="entry name" value="Kazal-type serine protease inhibitors"/>
    <property type="match status" value="1"/>
</dbReference>
<feature type="domain" description="Kazal-like" evidence="2">
    <location>
        <begin position="41"/>
        <end position="75"/>
    </location>
</feature>
<evidence type="ECO:0000313" key="3">
    <source>
        <dbReference type="EMBL" id="CCI47865.1"/>
    </source>
</evidence>
<gene>
    <name evidence="3" type="ORF">BN9_088840</name>
</gene>
<evidence type="ECO:0000313" key="4">
    <source>
        <dbReference type="Proteomes" id="UP000053237"/>
    </source>
</evidence>
<dbReference type="Pfam" id="PF07648">
    <property type="entry name" value="Kazal_2"/>
    <property type="match status" value="1"/>
</dbReference>
<dbReference type="InParanoid" id="A0A024GLW8"/>
<dbReference type="Gene3D" id="3.30.60.30">
    <property type="match status" value="1"/>
</dbReference>
<keyword evidence="4" id="KW-1185">Reference proteome</keyword>
<dbReference type="AlphaFoldDB" id="A0A024GLW8"/>
<evidence type="ECO:0000259" key="2">
    <source>
        <dbReference type="Pfam" id="PF07648"/>
    </source>
</evidence>
<feature type="signal peptide" evidence="1">
    <location>
        <begin position="1"/>
        <end position="22"/>
    </location>
</feature>
<dbReference type="EMBL" id="CAIX01000190">
    <property type="protein sequence ID" value="CCI47865.1"/>
    <property type="molecule type" value="Genomic_DNA"/>
</dbReference>
<organism evidence="3 4">
    <name type="scientific">Albugo candida</name>
    <dbReference type="NCBI Taxonomy" id="65357"/>
    <lineage>
        <taxon>Eukaryota</taxon>
        <taxon>Sar</taxon>
        <taxon>Stramenopiles</taxon>
        <taxon>Oomycota</taxon>
        <taxon>Peronosporomycetes</taxon>
        <taxon>Albuginales</taxon>
        <taxon>Albuginaceae</taxon>
        <taxon>Albugo</taxon>
    </lineage>
</organism>
<evidence type="ECO:0000256" key="1">
    <source>
        <dbReference type="SAM" id="SignalP"/>
    </source>
</evidence>
<keyword evidence="1" id="KW-0732">Signal</keyword>
<reference evidence="3 4" key="1">
    <citation type="submission" date="2012-05" db="EMBL/GenBank/DDBJ databases">
        <title>Recombination and specialization in a pathogen metapopulation.</title>
        <authorList>
            <person name="Gardiner A."/>
            <person name="Kemen E."/>
            <person name="Schultz-Larsen T."/>
            <person name="MacLean D."/>
            <person name="Van Oosterhout C."/>
            <person name="Jones J.D.G."/>
        </authorList>
    </citation>
    <scope>NUCLEOTIDE SEQUENCE [LARGE SCALE GENOMIC DNA]</scope>
    <source>
        <strain evidence="3 4">Ac Nc2</strain>
    </source>
</reference>
<name>A0A024GLW8_9STRA</name>
<feature type="chain" id="PRO_5001532546" description="Kazal-like domain-containing protein" evidence="1">
    <location>
        <begin position="23"/>
        <end position="154"/>
    </location>
</feature>